<dbReference type="InterPro" id="IPR016181">
    <property type="entry name" value="Acyl_CoA_acyltransferase"/>
</dbReference>
<dbReference type="PANTHER" id="PTHR43792:SF1">
    <property type="entry name" value="N-ACETYLTRANSFERASE DOMAIN-CONTAINING PROTEIN"/>
    <property type="match status" value="1"/>
</dbReference>
<reference evidence="2" key="1">
    <citation type="submission" date="2023-09" db="EMBL/GenBank/DDBJ databases">
        <title>Paucibacter sp. APW11 Genome sequencing and assembly.</title>
        <authorList>
            <person name="Kim I."/>
        </authorList>
    </citation>
    <scope>NUCLEOTIDE SEQUENCE</scope>
    <source>
        <strain evidence="2">APW11</strain>
    </source>
</reference>
<accession>A0ABU3PIG0</accession>
<name>A0ABU3PIG0_9BURK</name>
<dbReference type="InterPro" id="IPR000182">
    <property type="entry name" value="GNAT_dom"/>
</dbReference>
<evidence type="ECO:0000313" key="2">
    <source>
        <dbReference type="EMBL" id="MDT9001801.1"/>
    </source>
</evidence>
<dbReference type="Pfam" id="PF13302">
    <property type="entry name" value="Acetyltransf_3"/>
    <property type="match status" value="1"/>
</dbReference>
<dbReference type="InterPro" id="IPR051531">
    <property type="entry name" value="N-acetyltransferase"/>
</dbReference>
<dbReference type="Proteomes" id="UP001246372">
    <property type="component" value="Unassembled WGS sequence"/>
</dbReference>
<dbReference type="PROSITE" id="PS51186">
    <property type="entry name" value="GNAT"/>
    <property type="match status" value="1"/>
</dbReference>
<sequence length="181" mass="19825">MSIIDQFRHSLPRFRSERLQLRPFEAQDFDGLAAFFAHPVSATYGGPCGRDEAWRKFAAYLGHWALRGYGPWALERLSDGAFIGLAGLWFPEGWLEPEITWALHPDAHGQGYATEAARRALQAAYEHFGWTTAISVVAAGNSASAAVAQRLGATLERTIPFRGGEGLVFRHLAPGLLAADC</sequence>
<comment type="caution">
    <text evidence="2">The sequence shown here is derived from an EMBL/GenBank/DDBJ whole genome shotgun (WGS) entry which is preliminary data.</text>
</comment>
<dbReference type="RefSeq" id="WP_315652684.1">
    <property type="nucleotide sequence ID" value="NZ_JAVXZY010000011.1"/>
</dbReference>
<dbReference type="SUPFAM" id="SSF55729">
    <property type="entry name" value="Acyl-CoA N-acyltransferases (Nat)"/>
    <property type="match status" value="1"/>
</dbReference>
<gene>
    <name evidence="2" type="ORF">RQP53_21170</name>
</gene>
<dbReference type="Gene3D" id="3.40.630.30">
    <property type="match status" value="1"/>
</dbReference>
<keyword evidence="3" id="KW-1185">Reference proteome</keyword>
<protein>
    <submittedName>
        <fullName evidence="2">GNAT family N-acetyltransferase</fullName>
    </submittedName>
</protein>
<feature type="domain" description="N-acetyltransferase" evidence="1">
    <location>
        <begin position="19"/>
        <end position="174"/>
    </location>
</feature>
<organism evidence="2 3">
    <name type="scientific">Roseateles aquae</name>
    <dbReference type="NCBI Taxonomy" id="3077235"/>
    <lineage>
        <taxon>Bacteria</taxon>
        <taxon>Pseudomonadati</taxon>
        <taxon>Pseudomonadota</taxon>
        <taxon>Betaproteobacteria</taxon>
        <taxon>Burkholderiales</taxon>
        <taxon>Sphaerotilaceae</taxon>
        <taxon>Roseateles</taxon>
    </lineage>
</organism>
<dbReference type="PANTHER" id="PTHR43792">
    <property type="entry name" value="GNAT FAMILY, PUTATIVE (AFU_ORTHOLOGUE AFUA_3G00765)-RELATED-RELATED"/>
    <property type="match status" value="1"/>
</dbReference>
<evidence type="ECO:0000313" key="3">
    <source>
        <dbReference type="Proteomes" id="UP001246372"/>
    </source>
</evidence>
<proteinExistence type="predicted"/>
<dbReference type="EMBL" id="JAVXZY010000011">
    <property type="protein sequence ID" value="MDT9001801.1"/>
    <property type="molecule type" value="Genomic_DNA"/>
</dbReference>
<evidence type="ECO:0000259" key="1">
    <source>
        <dbReference type="PROSITE" id="PS51186"/>
    </source>
</evidence>